<keyword evidence="1" id="KW-0812">Transmembrane</keyword>
<keyword evidence="3" id="KW-1185">Reference proteome</keyword>
<name>U3AMP1_9VIBR</name>
<keyword evidence="1" id="KW-1133">Transmembrane helix</keyword>
<protein>
    <submittedName>
        <fullName evidence="2">Uncharacterized protein</fullName>
    </submittedName>
</protein>
<comment type="caution">
    <text evidence="2">The sequence shown here is derived from an EMBL/GenBank/DDBJ whole genome shotgun (WGS) entry which is preliminary data.</text>
</comment>
<reference evidence="2 3" key="1">
    <citation type="submission" date="2013-09" db="EMBL/GenBank/DDBJ databases">
        <title>Whole genome shotgun sequence of Vibrio azureus NBRC 104587.</title>
        <authorList>
            <person name="Isaki S."/>
            <person name="Hosoyama A."/>
            <person name="Numata M."/>
            <person name="Hashimoto M."/>
            <person name="Hosoyama Y."/>
            <person name="Tsuchikane K."/>
            <person name="Noguchi M."/>
            <person name="Hirakata S."/>
            <person name="Ichikawa N."/>
            <person name="Ohji S."/>
            <person name="Yamazoe A."/>
            <person name="Fujita N."/>
        </authorList>
    </citation>
    <scope>NUCLEOTIDE SEQUENCE [LARGE SCALE GENOMIC DNA]</scope>
    <source>
        <strain evidence="2 3">NBRC 104587</strain>
    </source>
</reference>
<organism evidence="2 3">
    <name type="scientific">Vibrio azureus NBRC 104587</name>
    <dbReference type="NCBI Taxonomy" id="1219077"/>
    <lineage>
        <taxon>Bacteria</taxon>
        <taxon>Pseudomonadati</taxon>
        <taxon>Pseudomonadota</taxon>
        <taxon>Gammaproteobacteria</taxon>
        <taxon>Vibrionales</taxon>
        <taxon>Vibrionaceae</taxon>
        <taxon>Vibrio</taxon>
    </lineage>
</organism>
<proteinExistence type="predicted"/>
<dbReference type="eggNOG" id="COG2356">
    <property type="taxonomic scope" value="Bacteria"/>
</dbReference>
<dbReference type="Proteomes" id="UP000016567">
    <property type="component" value="Unassembled WGS sequence"/>
</dbReference>
<dbReference type="RefSeq" id="WP_021708818.1">
    <property type="nucleotide sequence ID" value="NZ_BAOB01000018.1"/>
</dbReference>
<evidence type="ECO:0000313" key="3">
    <source>
        <dbReference type="Proteomes" id="UP000016567"/>
    </source>
</evidence>
<sequence length="273" mass="30787">MKNRKVSKLLGIGIIFYPLIFSWFTLRKGYSRKSRILSFGWSLLVVVLFAAIPYDNESPTLSTNIDKASKEIESAPQEVFKKSLADSKPAPKSPLANLGDCELSKLMLDETEPLISKAISLNKSSDYQKIAQWRVATFNSTIAEIENKYRLTPQEMTSSRRSLSSQVHNDFVIRSNLLVQAIYSKAKNGGDKSDIQKQWQIMKQVGDLYIKQCEQIKQPVKTAKIVPAKLPIKKSKSGICHSPGSSWYNRTKNYTTFQDIETCIDSGGRLPKK</sequence>
<accession>U3AMP1</accession>
<dbReference type="AlphaFoldDB" id="U3AMP1"/>
<dbReference type="EMBL" id="BATL01000018">
    <property type="protein sequence ID" value="GAD75040.1"/>
    <property type="molecule type" value="Genomic_DNA"/>
</dbReference>
<feature type="transmembrane region" description="Helical" evidence="1">
    <location>
        <begin position="36"/>
        <end position="54"/>
    </location>
</feature>
<evidence type="ECO:0000256" key="1">
    <source>
        <dbReference type="SAM" id="Phobius"/>
    </source>
</evidence>
<keyword evidence="1" id="KW-0472">Membrane</keyword>
<evidence type="ECO:0000313" key="2">
    <source>
        <dbReference type="EMBL" id="GAD75040.1"/>
    </source>
</evidence>
<dbReference type="STRING" id="1219077.VAZ01S_018_00160"/>
<feature type="transmembrane region" description="Helical" evidence="1">
    <location>
        <begin position="6"/>
        <end position="24"/>
    </location>
</feature>
<gene>
    <name evidence="2" type="ORF">VAZ01S_018_00160</name>
</gene>